<dbReference type="RefSeq" id="WP_072282776.1">
    <property type="nucleotide sequence ID" value="NZ_CP015519.1"/>
</dbReference>
<accession>A0A1L3GLJ2</accession>
<dbReference type="Proteomes" id="UP000182517">
    <property type="component" value="Chromosome"/>
</dbReference>
<dbReference type="CDD" id="cd04765">
    <property type="entry name" value="HTH_MlrA-like_sg2"/>
    <property type="match status" value="1"/>
</dbReference>
<gene>
    <name evidence="4" type="ORF">A7E78_02465</name>
</gene>
<feature type="domain" description="HTH merR-type" evidence="3">
    <location>
        <begin position="10"/>
        <end position="81"/>
    </location>
</feature>
<protein>
    <submittedName>
        <fullName evidence="4">MerR family transcriptional regulator</fullName>
    </submittedName>
</protein>
<dbReference type="PROSITE" id="PS50937">
    <property type="entry name" value="HTH_MERR_2"/>
    <property type="match status" value="1"/>
</dbReference>
<dbReference type="SMART" id="SM00422">
    <property type="entry name" value="HTH_MERR"/>
    <property type="match status" value="1"/>
</dbReference>
<sequence length="118" mass="13670">MDKSIPDKLYFKIGEVVSLTGIKAHVLRYWESEFGADIRPVKSSGRQRLYRRQDIDLILQLKDLLYRQGYTIAGAKKKLRTKASDEDTPTQASEAEQSTELLKELRSDLVRLRKMLKN</sequence>
<dbReference type="Pfam" id="PF13411">
    <property type="entry name" value="MerR_1"/>
    <property type="match status" value="1"/>
</dbReference>
<dbReference type="OrthoDB" id="9810140at2"/>
<dbReference type="InterPro" id="IPR000551">
    <property type="entry name" value="MerR-type_HTH_dom"/>
</dbReference>
<proteinExistence type="predicted"/>
<dbReference type="STRING" id="1842532.A7E78_02465"/>
<dbReference type="InterPro" id="IPR009061">
    <property type="entry name" value="DNA-bd_dom_put_sf"/>
</dbReference>
<evidence type="ECO:0000256" key="1">
    <source>
        <dbReference type="ARBA" id="ARBA00023125"/>
    </source>
</evidence>
<reference evidence="4 5" key="1">
    <citation type="journal article" date="2017" name="Genome Announc.">
        <title>Complete Genome Sequences of Two Acetylene-Fermenting Pelobacter acetylenicus Strains.</title>
        <authorList>
            <person name="Sutton J.M."/>
            <person name="Baesman S.M."/>
            <person name="Fierst J.L."/>
            <person name="Poret-Peterson A.T."/>
            <person name="Oremland R.S."/>
            <person name="Dunlap D.S."/>
            <person name="Akob D.M."/>
        </authorList>
    </citation>
    <scope>NUCLEOTIDE SEQUENCE [LARGE SCALE GENOMIC DNA]</scope>
    <source>
        <strain evidence="4 5">SFB93</strain>
    </source>
</reference>
<dbReference type="SUPFAM" id="SSF46955">
    <property type="entry name" value="Putative DNA-binding domain"/>
    <property type="match status" value="1"/>
</dbReference>
<feature type="region of interest" description="Disordered" evidence="2">
    <location>
        <begin position="78"/>
        <end position="99"/>
    </location>
</feature>
<dbReference type="EMBL" id="CP015519">
    <property type="protein sequence ID" value="APG26816.1"/>
    <property type="molecule type" value="Genomic_DNA"/>
</dbReference>
<evidence type="ECO:0000313" key="4">
    <source>
        <dbReference type="EMBL" id="APG26816.1"/>
    </source>
</evidence>
<dbReference type="AlphaFoldDB" id="A0A1L3GLJ2"/>
<evidence type="ECO:0000313" key="5">
    <source>
        <dbReference type="Proteomes" id="UP000182517"/>
    </source>
</evidence>
<dbReference type="PANTHER" id="PTHR30204">
    <property type="entry name" value="REDOX-CYCLING DRUG-SENSING TRANSCRIPTIONAL ACTIVATOR SOXR"/>
    <property type="match status" value="1"/>
</dbReference>
<dbReference type="Gene3D" id="1.10.1660.10">
    <property type="match status" value="1"/>
</dbReference>
<evidence type="ECO:0000259" key="3">
    <source>
        <dbReference type="PROSITE" id="PS50937"/>
    </source>
</evidence>
<dbReference type="GO" id="GO:0003700">
    <property type="term" value="F:DNA-binding transcription factor activity"/>
    <property type="evidence" value="ECO:0007669"/>
    <property type="project" value="InterPro"/>
</dbReference>
<dbReference type="InterPro" id="IPR047057">
    <property type="entry name" value="MerR_fam"/>
</dbReference>
<feature type="compositionally biased region" description="Polar residues" evidence="2">
    <location>
        <begin position="89"/>
        <end position="99"/>
    </location>
</feature>
<dbReference type="KEGG" id="pef:A7E78_02465"/>
<keyword evidence="5" id="KW-1185">Reference proteome</keyword>
<evidence type="ECO:0000256" key="2">
    <source>
        <dbReference type="SAM" id="MobiDB-lite"/>
    </source>
</evidence>
<dbReference type="PANTHER" id="PTHR30204:SF15">
    <property type="entry name" value="BLL5018 PROTEIN"/>
    <property type="match status" value="1"/>
</dbReference>
<dbReference type="GO" id="GO:0003677">
    <property type="term" value="F:DNA binding"/>
    <property type="evidence" value="ECO:0007669"/>
    <property type="project" value="UniProtKB-KW"/>
</dbReference>
<organism evidence="4 5">
    <name type="scientific">Syntrophotalea acetylenivorans</name>
    <dbReference type="NCBI Taxonomy" id="1842532"/>
    <lineage>
        <taxon>Bacteria</taxon>
        <taxon>Pseudomonadati</taxon>
        <taxon>Thermodesulfobacteriota</taxon>
        <taxon>Desulfuromonadia</taxon>
        <taxon>Desulfuromonadales</taxon>
        <taxon>Syntrophotaleaceae</taxon>
        <taxon>Syntrophotalea</taxon>
    </lineage>
</organism>
<name>A0A1L3GLJ2_9BACT</name>
<keyword evidence="1" id="KW-0238">DNA-binding</keyword>